<dbReference type="Proteomes" id="UP001215827">
    <property type="component" value="Chromosome"/>
</dbReference>
<dbReference type="EMBL" id="CP121106">
    <property type="protein sequence ID" value="WFL77154.1"/>
    <property type="molecule type" value="Genomic_DNA"/>
</dbReference>
<comment type="catalytic activity">
    <reaction evidence="7 8">
        <text>a quinone + NADH + 5 H(+)(in) = a quinol + NAD(+) + 4 H(+)(out)</text>
        <dbReference type="Rhea" id="RHEA:57888"/>
        <dbReference type="ChEBI" id="CHEBI:15378"/>
        <dbReference type="ChEBI" id="CHEBI:24646"/>
        <dbReference type="ChEBI" id="CHEBI:57540"/>
        <dbReference type="ChEBI" id="CHEBI:57945"/>
        <dbReference type="ChEBI" id="CHEBI:132124"/>
    </reaction>
</comment>
<keyword evidence="5 7" id="KW-1133">Transmembrane helix</keyword>
<feature type="transmembrane region" description="Helical" evidence="7">
    <location>
        <begin position="6"/>
        <end position="27"/>
    </location>
</feature>
<keyword evidence="7" id="KW-0830">Ubiquinone</keyword>
<evidence type="ECO:0000313" key="9">
    <source>
        <dbReference type="EMBL" id="WFL77154.1"/>
    </source>
</evidence>
<evidence type="ECO:0000256" key="1">
    <source>
        <dbReference type="ARBA" id="ARBA00004141"/>
    </source>
</evidence>
<dbReference type="Gene3D" id="1.20.58.1610">
    <property type="entry name" value="NADH:ubiquinone/plastoquinone oxidoreductase, chain 3"/>
    <property type="match status" value="1"/>
</dbReference>
<dbReference type="InterPro" id="IPR023043">
    <property type="entry name" value="NAD(P)H_OxRDtase_bac/plastid"/>
</dbReference>
<feature type="transmembrane region" description="Helical" evidence="7">
    <location>
        <begin position="95"/>
        <end position="116"/>
    </location>
</feature>
<keyword evidence="7" id="KW-1278">Translocase</keyword>
<evidence type="ECO:0000256" key="5">
    <source>
        <dbReference type="ARBA" id="ARBA00022989"/>
    </source>
</evidence>
<comment type="function">
    <text evidence="7">NDH-1 shuttles electrons from NADH, via FMN and iron-sulfur (Fe-S) centers, to quinones in the respiratory chain. The immediate electron acceptor for the enzyme in this species is believed to be ubiquinone. Couples the redox reaction to proton translocation (for every two electrons transferred, four hydrogen ions are translocated across the cytoplasmic membrane), and thus conserves the redox energy in a proton gradient.</text>
</comment>
<keyword evidence="10" id="KW-1185">Reference proteome</keyword>
<evidence type="ECO:0000256" key="4">
    <source>
        <dbReference type="ARBA" id="ARBA00022692"/>
    </source>
</evidence>
<dbReference type="RefSeq" id="WP_278015912.1">
    <property type="nucleotide sequence ID" value="NZ_CP121106.1"/>
</dbReference>
<dbReference type="EC" id="7.1.1.-" evidence="7"/>
<dbReference type="GO" id="GO:0050136">
    <property type="term" value="F:NADH dehydrogenase (quinone) (non-electrogenic) activity"/>
    <property type="evidence" value="ECO:0007669"/>
    <property type="project" value="UniProtKB-EC"/>
</dbReference>
<accession>A0ABY8FQ63</accession>
<keyword evidence="9" id="KW-0560">Oxidoreductase</keyword>
<organism evidence="9 10">
    <name type="scientific">Altererythrobacter arenosus</name>
    <dbReference type="NCBI Taxonomy" id="3032592"/>
    <lineage>
        <taxon>Bacteria</taxon>
        <taxon>Pseudomonadati</taxon>
        <taxon>Pseudomonadota</taxon>
        <taxon>Alphaproteobacteria</taxon>
        <taxon>Sphingomonadales</taxon>
        <taxon>Erythrobacteraceae</taxon>
        <taxon>Altererythrobacter</taxon>
    </lineage>
</organism>
<evidence type="ECO:0000256" key="7">
    <source>
        <dbReference type="HAMAP-Rule" id="MF_01394"/>
    </source>
</evidence>
<dbReference type="HAMAP" id="MF_01394">
    <property type="entry name" value="NDH1_NuoA"/>
    <property type="match status" value="1"/>
</dbReference>
<dbReference type="Pfam" id="PF00507">
    <property type="entry name" value="Oxidored_q4"/>
    <property type="match status" value="1"/>
</dbReference>
<gene>
    <name evidence="7" type="primary">nuoA</name>
    <name evidence="9" type="ORF">P7228_14345</name>
</gene>
<sequence length="124" mass="13942">MIDLSQYLPILIFLIIAAGLSAAFVFLPMGVSYLTGSHKPDAEKLSEYECGFPAFEEPRSQFDVRFYLVAILFIIFDLEAAFLFPWAVSLDLTGWTGWTTMMIFLGELAIGLAYAWKVGALDWE</sequence>
<name>A0ABY8FQ63_9SPHN</name>
<dbReference type="InterPro" id="IPR038430">
    <property type="entry name" value="NDAH_ubi_oxred_su3_sf"/>
</dbReference>
<evidence type="ECO:0000256" key="3">
    <source>
        <dbReference type="ARBA" id="ARBA00022448"/>
    </source>
</evidence>
<evidence type="ECO:0000256" key="8">
    <source>
        <dbReference type="RuleBase" id="RU003639"/>
    </source>
</evidence>
<comment type="subunit">
    <text evidence="7">NDH-1 is composed of 14 different subunits. Subunits NuoA, H, J, K, L, M, N constitute the membrane sector of the complex.</text>
</comment>
<keyword evidence="4 7" id="KW-0812">Transmembrane</keyword>
<keyword evidence="7" id="KW-1003">Cell membrane</keyword>
<reference evidence="9 10" key="1">
    <citation type="submission" date="2023-03" db="EMBL/GenBank/DDBJ databases">
        <title>Altererythrobacter sp. CAU 1644 isolated from sand.</title>
        <authorList>
            <person name="Kim W."/>
        </authorList>
    </citation>
    <scope>NUCLEOTIDE SEQUENCE [LARGE SCALE GENOMIC DNA]</scope>
    <source>
        <strain evidence="9 10">CAU 1644</strain>
    </source>
</reference>
<evidence type="ECO:0000313" key="10">
    <source>
        <dbReference type="Proteomes" id="UP001215827"/>
    </source>
</evidence>
<proteinExistence type="inferred from homology"/>
<keyword evidence="7 8" id="KW-0874">Quinone</keyword>
<keyword evidence="3 7" id="KW-0813">Transport</keyword>
<dbReference type="PANTHER" id="PTHR11058">
    <property type="entry name" value="NADH-UBIQUINONE OXIDOREDUCTASE CHAIN 3"/>
    <property type="match status" value="1"/>
</dbReference>
<keyword evidence="6 7" id="KW-0472">Membrane</keyword>
<comment type="similarity">
    <text evidence="2 7 8">Belongs to the complex I subunit 3 family.</text>
</comment>
<evidence type="ECO:0000256" key="2">
    <source>
        <dbReference type="ARBA" id="ARBA00008472"/>
    </source>
</evidence>
<comment type="subcellular location">
    <subcellularLocation>
        <location evidence="7 8">Cell membrane</location>
        <topology evidence="7 8">Multi-pass membrane protein</topology>
    </subcellularLocation>
    <subcellularLocation>
        <location evidence="1">Membrane</location>
        <topology evidence="1">Multi-pass membrane protein</topology>
    </subcellularLocation>
</comment>
<keyword evidence="7 8" id="KW-0520">NAD</keyword>
<dbReference type="PANTHER" id="PTHR11058:SF9">
    <property type="entry name" value="NADH-UBIQUINONE OXIDOREDUCTASE CHAIN 3"/>
    <property type="match status" value="1"/>
</dbReference>
<dbReference type="InterPro" id="IPR000440">
    <property type="entry name" value="NADH_UbQ/plastoQ_OxRdtase_su3"/>
</dbReference>
<evidence type="ECO:0000256" key="6">
    <source>
        <dbReference type="ARBA" id="ARBA00023136"/>
    </source>
</evidence>
<protein>
    <recommendedName>
        <fullName evidence="7">NADH-quinone oxidoreductase subunit A</fullName>
        <ecNumber evidence="7">7.1.1.-</ecNumber>
    </recommendedName>
    <alternativeName>
        <fullName evidence="7">NADH dehydrogenase I subunit A</fullName>
    </alternativeName>
    <alternativeName>
        <fullName evidence="7">NDH-1 subunit A</fullName>
    </alternativeName>
    <alternativeName>
        <fullName evidence="7">NUO1</fullName>
    </alternativeName>
</protein>
<feature type="transmembrane region" description="Helical" evidence="7">
    <location>
        <begin position="66"/>
        <end position="89"/>
    </location>
</feature>